<sequence length="41" mass="4708">MSALKFRLLGFDEEKRIEEEIQLHAPRLPSSWNAGFGSLSF</sequence>
<feature type="non-terminal residue" evidence="2">
    <location>
        <position position="41"/>
    </location>
</feature>
<protein>
    <recommendedName>
        <fullName evidence="1">PI31 proteasome regulator N-terminal domain-containing protein</fullName>
    </recommendedName>
</protein>
<accession>A0A0G4N1Z3</accession>
<dbReference type="EMBL" id="CVQI01032085">
    <property type="protein sequence ID" value="CRK40467.1"/>
    <property type="molecule type" value="Genomic_DNA"/>
</dbReference>
<dbReference type="Proteomes" id="UP000045706">
    <property type="component" value="Unassembled WGS sequence"/>
</dbReference>
<dbReference type="AlphaFoldDB" id="A0A0G4N1Z3"/>
<organism evidence="2 3">
    <name type="scientific">Verticillium longisporum</name>
    <name type="common">Verticillium dahliae var. longisporum</name>
    <dbReference type="NCBI Taxonomy" id="100787"/>
    <lineage>
        <taxon>Eukaryota</taxon>
        <taxon>Fungi</taxon>
        <taxon>Dikarya</taxon>
        <taxon>Ascomycota</taxon>
        <taxon>Pezizomycotina</taxon>
        <taxon>Sordariomycetes</taxon>
        <taxon>Hypocreomycetidae</taxon>
        <taxon>Glomerellales</taxon>
        <taxon>Plectosphaerellaceae</taxon>
        <taxon>Verticillium</taxon>
    </lineage>
</organism>
<reference evidence="3" key="1">
    <citation type="submission" date="2015-05" db="EMBL/GenBank/DDBJ databases">
        <authorList>
            <person name="Fogelqvist Johan"/>
        </authorList>
    </citation>
    <scope>NUCLEOTIDE SEQUENCE [LARGE SCALE GENOMIC DNA]</scope>
</reference>
<feature type="domain" description="PI31 proteasome regulator N-terminal" evidence="1">
    <location>
        <begin position="1"/>
        <end position="41"/>
    </location>
</feature>
<evidence type="ECO:0000313" key="3">
    <source>
        <dbReference type="Proteomes" id="UP000045706"/>
    </source>
</evidence>
<dbReference type="Pfam" id="PF11566">
    <property type="entry name" value="PI31_Prot_N"/>
    <property type="match status" value="1"/>
</dbReference>
<proteinExistence type="predicted"/>
<name>A0A0G4N1Z3_VERLO</name>
<gene>
    <name evidence="2" type="ORF">BN1723_018772</name>
</gene>
<dbReference type="InterPro" id="IPR021625">
    <property type="entry name" value="PI31_Prot_N"/>
</dbReference>
<evidence type="ECO:0000259" key="1">
    <source>
        <dbReference type="Pfam" id="PF11566"/>
    </source>
</evidence>
<evidence type="ECO:0000313" key="2">
    <source>
        <dbReference type="EMBL" id="CRK40467.1"/>
    </source>
</evidence>